<keyword evidence="4" id="KW-1185">Reference proteome</keyword>
<sequence length="402" mass="44960">MKKLLLWGMIPMIIMLVYFFFEPIFTYNVGWQPLPNEVTDAESHVMDSAFVSAVDGANKMLAEARKELQAPAISVAVGIGNKLVWARAKGYKDIDKQDPADIKTVFRIGSVSKAITSVALGKLLEQQKLQLDKPVQYYASYVSMETPITIRQLASHTSGIRNYGLCLCFPAFEYYNNKEYESIEESVDVFQHDDLLFEPGSRYSYSSYNYTLLSAALEEAAGIPFLNYVDREIFTPIGMKHTAADHVSMQIDERATFYDVEKGQYKVAFPVNNSNKWAGGGFVSSPSDLVRLGNALLNDEILKKSTIDILFTPQKLNDGSINEEGYALGWRVEPEHSLFDGKKLTPVAHHGGVAMGSTAFLVLFPEYNMVVALAMNRNKPPEYSSFSKYAFSIAEAFLRESD</sequence>
<protein>
    <submittedName>
        <fullName evidence="3">Serine beta-lactamase-like protein</fullName>
    </submittedName>
</protein>
<dbReference type="Gene3D" id="3.40.710.10">
    <property type="entry name" value="DD-peptidase/beta-lactamase superfamily"/>
    <property type="match status" value="1"/>
</dbReference>
<dbReference type="InterPro" id="IPR052794">
    <property type="entry name" value="Mito_Ser_Protease_LACTB"/>
</dbReference>
<dbReference type="Pfam" id="PF00144">
    <property type="entry name" value="Beta-lactamase"/>
    <property type="match status" value="1"/>
</dbReference>
<name>L8JYW3_9BACT</name>
<dbReference type="eggNOG" id="COG1680">
    <property type="taxonomic scope" value="Bacteria"/>
</dbReference>
<proteinExistence type="predicted"/>
<dbReference type="PANTHER" id="PTHR46520:SF1">
    <property type="entry name" value="SERINE BETA-LACTAMASE-LIKE PROTEIN LACTB, MITOCHONDRIAL"/>
    <property type="match status" value="1"/>
</dbReference>
<dbReference type="PATRIC" id="fig|1237149.3.peg.1018"/>
<dbReference type="GO" id="GO:0006508">
    <property type="term" value="P:proteolysis"/>
    <property type="evidence" value="ECO:0007669"/>
    <property type="project" value="TreeGrafter"/>
</dbReference>
<dbReference type="RefSeq" id="WP_009578484.1">
    <property type="nucleotide sequence ID" value="NZ_AMZN01000014.1"/>
</dbReference>
<keyword evidence="1" id="KW-0472">Membrane</keyword>
<gene>
    <name evidence="3" type="ORF">C900_00785</name>
</gene>
<dbReference type="InterPro" id="IPR001466">
    <property type="entry name" value="Beta-lactam-related"/>
</dbReference>
<evidence type="ECO:0000256" key="1">
    <source>
        <dbReference type="SAM" id="Phobius"/>
    </source>
</evidence>
<dbReference type="Proteomes" id="UP000011135">
    <property type="component" value="Unassembled WGS sequence"/>
</dbReference>
<dbReference type="InterPro" id="IPR012338">
    <property type="entry name" value="Beta-lactam/transpept-like"/>
</dbReference>
<dbReference type="PANTHER" id="PTHR46520">
    <property type="entry name" value="SERINE BETA-LACTAMASE-LIKE PROTEIN LACTB, MITOCHONDRIAL"/>
    <property type="match status" value="1"/>
</dbReference>
<accession>L8JYW3</accession>
<feature type="domain" description="Beta-lactamase-related" evidence="2">
    <location>
        <begin position="59"/>
        <end position="383"/>
    </location>
</feature>
<dbReference type="AlphaFoldDB" id="L8JYW3"/>
<evidence type="ECO:0000313" key="4">
    <source>
        <dbReference type="Proteomes" id="UP000011135"/>
    </source>
</evidence>
<dbReference type="SUPFAM" id="SSF56601">
    <property type="entry name" value="beta-lactamase/transpeptidase-like"/>
    <property type="match status" value="1"/>
</dbReference>
<evidence type="ECO:0000313" key="3">
    <source>
        <dbReference type="EMBL" id="ELR72824.1"/>
    </source>
</evidence>
<dbReference type="GO" id="GO:0008233">
    <property type="term" value="F:peptidase activity"/>
    <property type="evidence" value="ECO:0007669"/>
    <property type="project" value="TreeGrafter"/>
</dbReference>
<dbReference type="EMBL" id="AMZN01000014">
    <property type="protein sequence ID" value="ELR72824.1"/>
    <property type="molecule type" value="Genomic_DNA"/>
</dbReference>
<feature type="transmembrane region" description="Helical" evidence="1">
    <location>
        <begin position="5"/>
        <end position="21"/>
    </location>
</feature>
<dbReference type="STRING" id="1237149.C900_00785"/>
<keyword evidence="1" id="KW-0812">Transmembrane</keyword>
<comment type="caution">
    <text evidence="3">The sequence shown here is derived from an EMBL/GenBank/DDBJ whole genome shotgun (WGS) entry which is preliminary data.</text>
</comment>
<organism evidence="3 4">
    <name type="scientific">Fulvivirga imtechensis AK7</name>
    <dbReference type="NCBI Taxonomy" id="1237149"/>
    <lineage>
        <taxon>Bacteria</taxon>
        <taxon>Pseudomonadati</taxon>
        <taxon>Bacteroidota</taxon>
        <taxon>Cytophagia</taxon>
        <taxon>Cytophagales</taxon>
        <taxon>Fulvivirgaceae</taxon>
        <taxon>Fulvivirga</taxon>
    </lineage>
</organism>
<keyword evidence="1" id="KW-1133">Transmembrane helix</keyword>
<reference evidence="3 4" key="1">
    <citation type="submission" date="2012-12" db="EMBL/GenBank/DDBJ databases">
        <title>Genome assembly of Fulvivirga imtechensis AK7.</title>
        <authorList>
            <person name="Nupur N."/>
            <person name="Khatri I."/>
            <person name="Kumar R."/>
            <person name="Subramanian S."/>
            <person name="Pinnaka A."/>
        </authorList>
    </citation>
    <scope>NUCLEOTIDE SEQUENCE [LARGE SCALE GENOMIC DNA]</scope>
    <source>
        <strain evidence="3 4">AK7</strain>
    </source>
</reference>
<dbReference type="GO" id="GO:0019216">
    <property type="term" value="P:regulation of lipid metabolic process"/>
    <property type="evidence" value="ECO:0007669"/>
    <property type="project" value="TreeGrafter"/>
</dbReference>
<evidence type="ECO:0000259" key="2">
    <source>
        <dbReference type="Pfam" id="PF00144"/>
    </source>
</evidence>
<dbReference type="OrthoDB" id="9793489at2"/>